<dbReference type="PROSITE" id="PS51123">
    <property type="entry name" value="OMPA_2"/>
    <property type="match status" value="1"/>
</dbReference>
<dbReference type="SMART" id="SM00429">
    <property type="entry name" value="IPT"/>
    <property type="match status" value="4"/>
</dbReference>
<sequence>MRGVRFLLSGGIAGAVLAASFLVPGAAAAEPKGPPSDTPPPVVTLNDPAQQFAARSTLKNLVSVASVSADASLASLGVGSAGSVSALAPGFSAANHYYQIITDDPAFTLTPVATDSQASVEVRLEGALKTADSGGTVALPLSRGRNDVTIKVTAADTSTTDTFHLAVWFNVAPEAKVVGITNTDPTVFGGSRSTVTLRDGTFPSGGGCYDLQVEVTSGYTRVMSNRLDPDTGLTQVVVELPPTAGHKPGQADLKLSTYCSVGNFYGMESRTTVSNAYTYSDDFQITSADIPDPVTSGSLFVLRGRGVVSPADVAYWIQDSQGRIIDDVYWWGWTGDDNAQIYVEYPDGGEEFGGSGPRTLYAGNCPESGDEYGPDCVPIWSRSINWLAPAPSDLSFSPSSGPIAGGTKIRLKGRFLVSGEDRATIKVGGQDVPDYEIVQEGWDGDTFAQYLQDYDIIEFPAPAAPGPGPVKITATNPYGSGTTAASFTYASRPGITSISPATVANSGGSVITVQGTDFGVSGRPTVIIGGVKSPLVTRLSNTKLTAVVPAATATTGPVGLQVSSAQGGGISDSTTLTLVAPSAAPVISQVSPASAKIGDEVTVTGSGFGATGTAGVSVDGVWARVTSSSATSLTFEVPAVDTTGVKDLVVGAVTGAATRAGGITVLPENGITSVSPGVIASYATGNTAKITITGSGFGTGGTVKVGTAAAVSYTATSNGTVISGVSVPTTSAGSQAVVVTPNGSSTALRGSVRVTGPAVTYVGPDPYNAAFLPPDPDEYRGGLILHGTTAGGMKVRVQGSGFGPSGTVKVGSTTVTPLSWSDTAIVFTAPAQPVGSASITVTPAGATLSATYANALRYTASLGLPTIDRIASTTDLSHNFRNEFDPVADLNDGFTLTGTNLTGTAPASTRVIVEDQGGGNDVTLTPSAITDTSLTFSAPRGFSSGGWKRVTVVTDAGRAYTTTGIYYLYAGVTLTRSPDFGSCLRTTQQATGNVTQTPAVVTIVNSGGLFGPAGTVSIDGVTIVPTSYSDGQVVVDLAALPAELSNPWGSKTFVITPADSSKPVQRVGFLCALAPSVTTTANGSANQLTIPAGQSYTLGNTTSGFIGTNPFIVTAPSGYEYVTAAAYGANGFNTAVTAGAPVAAGDYYVRVARGRATYAAERYLWLSDPAPVRVTITGTPITLTPMSAHGASFTYQGQLRDGTDFTVTPSSTTDPITKVVWEYRNSTCDQRPLTDGWTEGLPGNVALADPNCGGDGVSQAAWDVRVKSFEMKTSGTDRGIYYVADKPITRITITPRNLTIGAVRADKVYDGTEAVTLGELTFTGAVDGDSIALVGNSGSGTFADATPGINKPVTLADDVALAGSAKANYVLTNPRPTVTGTIAKADAVLALSVSPKSVLLSENTPVEVTATVTDKRTNAAPNPDANLAAVVLTSQTPDVCTVAGTTVTARGAGTCVITGRQPASVNYNVATASSDPAETVETVEISVFGAPQTISVIADDLTVAVGDDISPTAQITGLFDGDEVSGIDYDYYQGNQVLNGAPTDPGTYKVVPRGGSLTAANNQAYSNPSSFQYVAGSLVITPVPPEITRISPSIGSVSGGTTVTITGNRLDTVRSVRIGDTVLRIPDFQVNGDGTSLTFRTPAVSSPDVVAVTLVAGTAEASATYSYIADPTPIPDPPTPVTPTPAPPSALTAAPVARAGTSSISVSWQPAAGQVTGYTAYASPGQATCTTTAPATSCVIGGVAGTSYTVTVVASGPGGASGPSLTSNAVVPTEPVTPPTVPADVPLTLTTDKGKLSLAVPSQQIIVIGTGFAPYSTATVTIYSTPIELGQVTTDANGDFAAPVTVPAGLAAGEHTFLAVGVDPAGAPRKMALPVTVAPTSPGSSGTGDTTQKTVLPVPSGGGITLLDASGNPATTVTVAGQGTYALDATTGTISFVPVKGFSGKADPVSYRITDAIGTMITGTYTAVVTKSSTDNPGPGPSTGTVKVNVAKLTVTRGQPAKATFPVIVSFSTAVKGRNSVVLWSTVSGKRVVVGAGRSTMAKATRRAAVPITLNALGRALAARLGGYPVAVAVTTTPATGRTLRASSRTNLVLNAFTAARPVYFATSSSVVSAAQRRYLAGLRAKLTGVTSITCIGHTDDRGNAKASRKLGEHRAAEVCRLLTTRLKIKTSVITRGEANPSASNKTPAGMARNRRADITIRY</sequence>
<dbReference type="Pfam" id="PF00041">
    <property type="entry name" value="fn3"/>
    <property type="match status" value="1"/>
</dbReference>
<evidence type="ECO:0000313" key="9">
    <source>
        <dbReference type="Proteomes" id="UP000603200"/>
    </source>
</evidence>
<dbReference type="InterPro" id="IPR006665">
    <property type="entry name" value="OmpA-like"/>
</dbReference>
<evidence type="ECO:0000259" key="7">
    <source>
        <dbReference type="PROSITE" id="PS51123"/>
    </source>
</evidence>
<keyword evidence="2" id="KW-0378">Hydrolase</keyword>
<gene>
    <name evidence="8" type="ORF">Ahu01nite_088720</name>
</gene>
<dbReference type="Pfam" id="PF00691">
    <property type="entry name" value="OmpA"/>
    <property type="match status" value="1"/>
</dbReference>
<proteinExistence type="predicted"/>
<dbReference type="Pfam" id="PF12733">
    <property type="entry name" value="Cadherin-like"/>
    <property type="match status" value="1"/>
</dbReference>
<name>A0ABQ4A4J7_9ACTN</name>
<dbReference type="PANTHER" id="PTHR46769:SF2">
    <property type="entry name" value="FIBROCYSTIN-L ISOFORM 2 PRECURSOR-RELATED"/>
    <property type="match status" value="1"/>
</dbReference>
<dbReference type="PROSITE" id="PS50853">
    <property type="entry name" value="FN3"/>
    <property type="match status" value="1"/>
</dbReference>
<dbReference type="SMART" id="SM00060">
    <property type="entry name" value="FN3"/>
    <property type="match status" value="1"/>
</dbReference>
<keyword evidence="1 5" id="KW-0732">Signal</keyword>
<evidence type="ECO:0000256" key="2">
    <source>
        <dbReference type="ARBA" id="ARBA00023295"/>
    </source>
</evidence>
<evidence type="ECO:0000256" key="1">
    <source>
        <dbReference type="ARBA" id="ARBA00022729"/>
    </source>
</evidence>
<dbReference type="SUPFAM" id="SSF81296">
    <property type="entry name" value="E set domains"/>
    <property type="match status" value="4"/>
</dbReference>
<dbReference type="InterPro" id="IPR014756">
    <property type="entry name" value="Ig_E-set"/>
</dbReference>
<dbReference type="CDD" id="cd00102">
    <property type="entry name" value="IPT"/>
    <property type="match status" value="1"/>
</dbReference>
<protein>
    <recommendedName>
        <fullName evidence="10">Fibronectin type III domain protein</fullName>
    </recommendedName>
</protein>
<evidence type="ECO:0000256" key="4">
    <source>
        <dbReference type="PROSITE-ProRule" id="PRU00473"/>
    </source>
</evidence>
<feature type="domain" description="Fibronectin type-III" evidence="6">
    <location>
        <begin position="1687"/>
        <end position="1776"/>
    </location>
</feature>
<evidence type="ECO:0000256" key="5">
    <source>
        <dbReference type="SAM" id="SignalP"/>
    </source>
</evidence>
<dbReference type="InterPro" id="IPR026395">
    <property type="entry name" value="CshA_fibril"/>
</dbReference>
<keyword evidence="3" id="KW-0119">Carbohydrate metabolism</keyword>
<keyword evidence="4" id="KW-0472">Membrane</keyword>
<dbReference type="InterPro" id="IPR002909">
    <property type="entry name" value="IPT_dom"/>
</dbReference>
<dbReference type="InterPro" id="IPR025883">
    <property type="entry name" value="Cadherin-like_domain"/>
</dbReference>
<feature type="domain" description="OmpA-like" evidence="7">
    <location>
        <begin position="2092"/>
        <end position="2203"/>
    </location>
</feature>
<evidence type="ECO:0000313" key="8">
    <source>
        <dbReference type="EMBL" id="GIE25770.1"/>
    </source>
</evidence>
<evidence type="ECO:0008006" key="10">
    <source>
        <dbReference type="Google" id="ProtNLM"/>
    </source>
</evidence>
<dbReference type="PANTHER" id="PTHR46769">
    <property type="entry name" value="POLYCYSTIC KIDNEY AND HEPATIC DISEASE 1 (AUTOSOMAL RECESSIVE)-LIKE 1"/>
    <property type="match status" value="1"/>
</dbReference>
<dbReference type="Gene3D" id="2.60.40.10">
    <property type="entry name" value="Immunoglobulins"/>
    <property type="match status" value="7"/>
</dbReference>
<dbReference type="InterPro" id="IPR013783">
    <property type="entry name" value="Ig-like_fold"/>
</dbReference>
<organism evidence="8 9">
    <name type="scientific">Winogradskya humida</name>
    <dbReference type="NCBI Taxonomy" id="113566"/>
    <lineage>
        <taxon>Bacteria</taxon>
        <taxon>Bacillati</taxon>
        <taxon>Actinomycetota</taxon>
        <taxon>Actinomycetes</taxon>
        <taxon>Micromonosporales</taxon>
        <taxon>Micromonosporaceae</taxon>
        <taxon>Winogradskya</taxon>
    </lineage>
</organism>
<keyword evidence="2" id="KW-0326">Glycosidase</keyword>
<dbReference type="Pfam" id="PF19076">
    <property type="entry name" value="CshA_repeat"/>
    <property type="match status" value="1"/>
</dbReference>
<dbReference type="SUPFAM" id="SSF49265">
    <property type="entry name" value="Fibronectin type III"/>
    <property type="match status" value="1"/>
</dbReference>
<dbReference type="InterPro" id="IPR036737">
    <property type="entry name" value="OmpA-like_sf"/>
</dbReference>
<comment type="caution">
    <text evidence="8">The sequence shown here is derived from an EMBL/GenBank/DDBJ whole genome shotgun (WGS) entry which is preliminary data.</text>
</comment>
<dbReference type="InterPro" id="IPR036116">
    <property type="entry name" value="FN3_sf"/>
</dbReference>
<dbReference type="Gene3D" id="3.30.1330.60">
    <property type="entry name" value="OmpA-like domain"/>
    <property type="match status" value="1"/>
</dbReference>
<dbReference type="CDD" id="cd00603">
    <property type="entry name" value="IPT_PCSR"/>
    <property type="match status" value="1"/>
</dbReference>
<dbReference type="CDD" id="cd07185">
    <property type="entry name" value="OmpA_C-like"/>
    <property type="match status" value="1"/>
</dbReference>
<dbReference type="CDD" id="cd00063">
    <property type="entry name" value="FN3"/>
    <property type="match status" value="1"/>
</dbReference>
<feature type="signal peptide" evidence="5">
    <location>
        <begin position="1"/>
        <end position="29"/>
    </location>
</feature>
<dbReference type="SUPFAM" id="SSF103088">
    <property type="entry name" value="OmpA-like"/>
    <property type="match status" value="1"/>
</dbReference>
<reference evidence="8 9" key="1">
    <citation type="submission" date="2021-01" db="EMBL/GenBank/DDBJ databases">
        <title>Whole genome shotgun sequence of Actinoplanes humidus NBRC 14915.</title>
        <authorList>
            <person name="Komaki H."/>
            <person name="Tamura T."/>
        </authorList>
    </citation>
    <scope>NUCLEOTIDE SEQUENCE [LARGE SCALE GENOMIC DNA]</scope>
    <source>
        <strain evidence="8 9">NBRC 14915</strain>
    </source>
</reference>
<accession>A0ABQ4A4J7</accession>
<dbReference type="InterPro" id="IPR052387">
    <property type="entry name" value="Fibrocystin"/>
</dbReference>
<dbReference type="InterPro" id="IPR003961">
    <property type="entry name" value="FN3_dom"/>
</dbReference>
<dbReference type="Pfam" id="PF01833">
    <property type="entry name" value="TIG"/>
    <property type="match status" value="4"/>
</dbReference>
<dbReference type="EMBL" id="BOMN01000126">
    <property type="protein sequence ID" value="GIE25770.1"/>
    <property type="molecule type" value="Genomic_DNA"/>
</dbReference>
<keyword evidence="3" id="KW-0624">Polysaccharide degradation</keyword>
<dbReference type="Proteomes" id="UP000603200">
    <property type="component" value="Unassembled WGS sequence"/>
</dbReference>
<evidence type="ECO:0000259" key="6">
    <source>
        <dbReference type="PROSITE" id="PS50853"/>
    </source>
</evidence>
<evidence type="ECO:0000256" key="3">
    <source>
        <dbReference type="ARBA" id="ARBA00023326"/>
    </source>
</evidence>
<feature type="chain" id="PRO_5045119073" description="Fibronectin type III domain protein" evidence="5">
    <location>
        <begin position="30"/>
        <end position="2203"/>
    </location>
</feature>
<keyword evidence="9" id="KW-1185">Reference proteome</keyword>